<reference evidence="2" key="1">
    <citation type="journal article" date="2023" name="Mol. Phylogenet. Evol.">
        <title>Genome-scale phylogeny and comparative genomics of the fungal order Sordariales.</title>
        <authorList>
            <person name="Hensen N."/>
            <person name="Bonometti L."/>
            <person name="Westerberg I."/>
            <person name="Brannstrom I.O."/>
            <person name="Guillou S."/>
            <person name="Cros-Aarteil S."/>
            <person name="Calhoun S."/>
            <person name="Haridas S."/>
            <person name="Kuo A."/>
            <person name="Mondo S."/>
            <person name="Pangilinan J."/>
            <person name="Riley R."/>
            <person name="LaButti K."/>
            <person name="Andreopoulos B."/>
            <person name="Lipzen A."/>
            <person name="Chen C."/>
            <person name="Yan M."/>
            <person name="Daum C."/>
            <person name="Ng V."/>
            <person name="Clum A."/>
            <person name="Steindorff A."/>
            <person name="Ohm R.A."/>
            <person name="Martin F."/>
            <person name="Silar P."/>
            <person name="Natvig D.O."/>
            <person name="Lalanne C."/>
            <person name="Gautier V."/>
            <person name="Ament-Velasquez S.L."/>
            <person name="Kruys A."/>
            <person name="Hutchinson M.I."/>
            <person name="Powell A.J."/>
            <person name="Barry K."/>
            <person name="Miller A.N."/>
            <person name="Grigoriev I.V."/>
            <person name="Debuchy R."/>
            <person name="Gladieux P."/>
            <person name="Hiltunen Thoren M."/>
            <person name="Johannesson H."/>
        </authorList>
    </citation>
    <scope>NUCLEOTIDE SEQUENCE</scope>
    <source>
        <strain evidence="2">CBS 118394</strain>
    </source>
</reference>
<evidence type="ECO:0000256" key="1">
    <source>
        <dbReference type="SAM" id="MobiDB-lite"/>
    </source>
</evidence>
<feature type="region of interest" description="Disordered" evidence="1">
    <location>
        <begin position="1"/>
        <end position="38"/>
    </location>
</feature>
<feature type="compositionally biased region" description="Gly residues" evidence="1">
    <location>
        <begin position="180"/>
        <end position="193"/>
    </location>
</feature>
<feature type="compositionally biased region" description="Low complexity" evidence="1">
    <location>
        <begin position="308"/>
        <end position="323"/>
    </location>
</feature>
<keyword evidence="3" id="KW-1185">Reference proteome</keyword>
<sequence length="388" mass="41426">METRILTTFPTEGLPSPRITPNLRNFPVRHPPGGSRLSPGSAQLNRWFCCQCAAKGYQDPVGMVNNSDSAPPPPLPPSPDGNTNYSSNNTSPERCFQTGCHHQKCNNCLGAASYNMHESAVRTFSGLHASPSFVDPVFWECACGEWVNNLFFPDNGVSIMGISLCNAPSSNAPNHPRSPPGGGCPFRSRGGGGNHHHPGAAAVAAAGAGTLQPDSVVMNVYGQRLGTADQTAAVMGGPWHWQRRGLADPRNAFLSAFRRRAPTPTTHSHMMDGEGSPVWEEGEPVPRYPYRLPPPPLSILMGVPRTLSLSSSQQQQQVDDGSTGDNGGGVGARLAYEVSYLAVIPAAPRDPRDKGKELMKPAAGNDQYPYLGQVGVQIQRPVSGYGRL</sequence>
<name>A0AAE0I1X5_9PEZI</name>
<reference evidence="2" key="2">
    <citation type="submission" date="2023-06" db="EMBL/GenBank/DDBJ databases">
        <authorList>
            <consortium name="Lawrence Berkeley National Laboratory"/>
            <person name="Haridas S."/>
            <person name="Hensen N."/>
            <person name="Bonometti L."/>
            <person name="Westerberg I."/>
            <person name="Brannstrom I.O."/>
            <person name="Guillou S."/>
            <person name="Cros-Aarteil S."/>
            <person name="Calhoun S."/>
            <person name="Kuo A."/>
            <person name="Mondo S."/>
            <person name="Pangilinan J."/>
            <person name="Riley R."/>
            <person name="Labutti K."/>
            <person name="Andreopoulos B."/>
            <person name="Lipzen A."/>
            <person name="Chen C."/>
            <person name="Yanf M."/>
            <person name="Daum C."/>
            <person name="Ng V."/>
            <person name="Clum A."/>
            <person name="Steindorff A."/>
            <person name="Ohm R."/>
            <person name="Martin F."/>
            <person name="Silar P."/>
            <person name="Natvig D."/>
            <person name="Lalanne C."/>
            <person name="Gautier V."/>
            <person name="Ament-Velasquez S.L."/>
            <person name="Kruys A."/>
            <person name="Hutchinson M.I."/>
            <person name="Powell A.J."/>
            <person name="Barry K."/>
            <person name="Miller A.N."/>
            <person name="Grigoriev I.V."/>
            <person name="Debuchy R."/>
            <person name="Gladieux P."/>
            <person name="Thoren M.H."/>
            <person name="Johannesson H."/>
        </authorList>
    </citation>
    <scope>NUCLEOTIDE SEQUENCE</scope>
    <source>
        <strain evidence="2">CBS 118394</strain>
    </source>
</reference>
<evidence type="ECO:0000313" key="2">
    <source>
        <dbReference type="EMBL" id="KAK3316617.1"/>
    </source>
</evidence>
<accession>A0AAE0I1X5</accession>
<feature type="region of interest" description="Disordered" evidence="1">
    <location>
        <begin position="63"/>
        <end position="88"/>
    </location>
</feature>
<organism evidence="2 3">
    <name type="scientific">Apodospora peruviana</name>
    <dbReference type="NCBI Taxonomy" id="516989"/>
    <lineage>
        <taxon>Eukaryota</taxon>
        <taxon>Fungi</taxon>
        <taxon>Dikarya</taxon>
        <taxon>Ascomycota</taxon>
        <taxon>Pezizomycotina</taxon>
        <taxon>Sordariomycetes</taxon>
        <taxon>Sordariomycetidae</taxon>
        <taxon>Sordariales</taxon>
        <taxon>Lasiosphaeriaceae</taxon>
        <taxon>Apodospora</taxon>
    </lineage>
</organism>
<gene>
    <name evidence="2" type="ORF">B0H66DRAFT_604897</name>
</gene>
<dbReference type="AlphaFoldDB" id="A0AAE0I1X5"/>
<comment type="caution">
    <text evidence="2">The sequence shown here is derived from an EMBL/GenBank/DDBJ whole genome shotgun (WGS) entry which is preliminary data.</text>
</comment>
<feature type="region of interest" description="Disordered" evidence="1">
    <location>
        <begin position="308"/>
        <end position="329"/>
    </location>
</feature>
<feature type="region of interest" description="Disordered" evidence="1">
    <location>
        <begin position="170"/>
        <end position="200"/>
    </location>
</feature>
<dbReference type="EMBL" id="JAUEDM010000005">
    <property type="protein sequence ID" value="KAK3316617.1"/>
    <property type="molecule type" value="Genomic_DNA"/>
</dbReference>
<feature type="compositionally biased region" description="Pro residues" evidence="1">
    <location>
        <begin position="70"/>
        <end position="79"/>
    </location>
</feature>
<proteinExistence type="predicted"/>
<dbReference type="Proteomes" id="UP001283341">
    <property type="component" value="Unassembled WGS sequence"/>
</dbReference>
<evidence type="ECO:0000313" key="3">
    <source>
        <dbReference type="Proteomes" id="UP001283341"/>
    </source>
</evidence>
<feature type="compositionally biased region" description="Polar residues" evidence="1">
    <location>
        <begin position="1"/>
        <end position="10"/>
    </location>
</feature>
<protein>
    <submittedName>
        <fullName evidence="2">Uncharacterized protein</fullName>
    </submittedName>
</protein>